<comment type="caution">
    <text evidence="1">The sequence shown here is derived from an EMBL/GenBank/DDBJ whole genome shotgun (WGS) entry which is preliminary data.</text>
</comment>
<sequence length="100" mass="11267">MSMFNSIAHRHRRIHLVNSTLMNESMQVIRLLKLTTCIVTLKRYMTAADTKVNSKMPRVLTSNTASSFITVNINQGRAGAISTQTLSCSNDVDFDFTVYH</sequence>
<gene>
    <name evidence="1" type="ORF">Ocin01_16154</name>
</gene>
<evidence type="ECO:0000313" key="1">
    <source>
        <dbReference type="EMBL" id="ODM90529.1"/>
    </source>
</evidence>
<keyword evidence="2" id="KW-1185">Reference proteome</keyword>
<accession>A0A1D2MC65</accession>
<proteinExistence type="predicted"/>
<dbReference type="Proteomes" id="UP000094527">
    <property type="component" value="Unassembled WGS sequence"/>
</dbReference>
<dbReference type="AlphaFoldDB" id="A0A1D2MC65"/>
<evidence type="ECO:0000313" key="2">
    <source>
        <dbReference type="Proteomes" id="UP000094527"/>
    </source>
</evidence>
<organism evidence="1 2">
    <name type="scientific">Orchesella cincta</name>
    <name type="common">Springtail</name>
    <name type="synonym">Podura cincta</name>
    <dbReference type="NCBI Taxonomy" id="48709"/>
    <lineage>
        <taxon>Eukaryota</taxon>
        <taxon>Metazoa</taxon>
        <taxon>Ecdysozoa</taxon>
        <taxon>Arthropoda</taxon>
        <taxon>Hexapoda</taxon>
        <taxon>Collembola</taxon>
        <taxon>Entomobryomorpha</taxon>
        <taxon>Entomobryoidea</taxon>
        <taxon>Orchesellidae</taxon>
        <taxon>Orchesellinae</taxon>
        <taxon>Orchesella</taxon>
    </lineage>
</organism>
<dbReference type="EMBL" id="LJIJ01001918">
    <property type="protein sequence ID" value="ODM90529.1"/>
    <property type="molecule type" value="Genomic_DNA"/>
</dbReference>
<name>A0A1D2MC65_ORCCI</name>
<reference evidence="1 2" key="1">
    <citation type="journal article" date="2016" name="Genome Biol. Evol.">
        <title>Gene Family Evolution Reflects Adaptation to Soil Environmental Stressors in the Genome of the Collembolan Orchesella cincta.</title>
        <authorList>
            <person name="Faddeeva-Vakhrusheva A."/>
            <person name="Derks M.F."/>
            <person name="Anvar S.Y."/>
            <person name="Agamennone V."/>
            <person name="Suring W."/>
            <person name="Smit S."/>
            <person name="van Straalen N.M."/>
            <person name="Roelofs D."/>
        </authorList>
    </citation>
    <scope>NUCLEOTIDE SEQUENCE [LARGE SCALE GENOMIC DNA]</scope>
    <source>
        <tissue evidence="1">Mixed pool</tissue>
    </source>
</reference>
<protein>
    <submittedName>
        <fullName evidence="1">Uncharacterized protein</fullName>
    </submittedName>
</protein>